<dbReference type="EMBL" id="CAWUON010000085">
    <property type="protein sequence ID" value="CAK7272214.1"/>
    <property type="molecule type" value="Genomic_DNA"/>
</dbReference>
<evidence type="ECO:0000313" key="2">
    <source>
        <dbReference type="EMBL" id="CAK7272214.1"/>
    </source>
</evidence>
<name>A0ABP0DV98_9PEZI</name>
<gene>
    <name evidence="2" type="ORF">SEPCBS119000_005005</name>
</gene>
<keyword evidence="3" id="KW-1185">Reference proteome</keyword>
<feature type="non-terminal residue" evidence="2">
    <location>
        <position position="317"/>
    </location>
</feature>
<evidence type="ECO:0000256" key="1">
    <source>
        <dbReference type="SAM" id="MobiDB-lite"/>
    </source>
</evidence>
<protein>
    <submittedName>
        <fullName evidence="2">Uncharacterized protein</fullName>
    </submittedName>
</protein>
<proteinExistence type="predicted"/>
<evidence type="ECO:0000313" key="3">
    <source>
        <dbReference type="Proteomes" id="UP001642502"/>
    </source>
</evidence>
<organism evidence="2 3">
    <name type="scientific">Sporothrix epigloea</name>
    <dbReference type="NCBI Taxonomy" id="1892477"/>
    <lineage>
        <taxon>Eukaryota</taxon>
        <taxon>Fungi</taxon>
        <taxon>Dikarya</taxon>
        <taxon>Ascomycota</taxon>
        <taxon>Pezizomycotina</taxon>
        <taxon>Sordariomycetes</taxon>
        <taxon>Sordariomycetidae</taxon>
        <taxon>Ophiostomatales</taxon>
        <taxon>Ophiostomataceae</taxon>
        <taxon>Sporothrix</taxon>
    </lineage>
</organism>
<accession>A0ABP0DV98</accession>
<reference evidence="2 3" key="1">
    <citation type="submission" date="2024-01" db="EMBL/GenBank/DDBJ databases">
        <authorList>
            <person name="Allen C."/>
            <person name="Tagirdzhanova G."/>
        </authorList>
    </citation>
    <scope>NUCLEOTIDE SEQUENCE [LARGE SCALE GENOMIC DNA]</scope>
    <source>
        <strain evidence="2 3">CBS 119000</strain>
    </source>
</reference>
<feature type="region of interest" description="Disordered" evidence="1">
    <location>
        <begin position="242"/>
        <end position="261"/>
    </location>
</feature>
<sequence length="317" mass="35890">MPLPLSVSAYELHPRPKHDSDDDPLEPIENWVVPSVYAYKAQLDIRWRALVHKRVPPSEVMNYIKVAARMFYEMIAAGTINDARMPSHIKDLLYPLRDINNSIWFYLKTEFAESKKPKVGDFPRFLTEARQLYANLEVTSAGQASTTFQGHDSDVEMQQNPENLPERGSTRCPACRANHDGACRTAVMLCFPDSPVPDIQHWSLDDSMLRAATAWLKDKANKKRAEEWHVQLLVQWKQEQNSPKVNNLNQSSSDASSTDPDDEFIRREYVLCTPATRHVFNDKSLFVGPIQPDSTILVGVMGGCRLDCEGMGTVALD</sequence>
<comment type="caution">
    <text evidence="2">The sequence shown here is derived from an EMBL/GenBank/DDBJ whole genome shotgun (WGS) entry which is preliminary data.</text>
</comment>
<dbReference type="Proteomes" id="UP001642502">
    <property type="component" value="Unassembled WGS sequence"/>
</dbReference>